<feature type="transmembrane region" description="Helical" evidence="1">
    <location>
        <begin position="85"/>
        <end position="103"/>
    </location>
</feature>
<protein>
    <submittedName>
        <fullName evidence="2">Uncharacterized protein</fullName>
    </submittedName>
</protein>
<dbReference type="RefSeq" id="WP_188771954.1">
    <property type="nucleotide sequence ID" value="NZ_BMHK01000017.1"/>
</dbReference>
<keyword evidence="1" id="KW-0812">Transmembrane</keyword>
<keyword evidence="1" id="KW-1133">Transmembrane helix</keyword>
<dbReference type="AlphaFoldDB" id="A0A916X6H3"/>
<feature type="transmembrane region" description="Helical" evidence="1">
    <location>
        <begin position="115"/>
        <end position="136"/>
    </location>
</feature>
<feature type="transmembrane region" description="Helical" evidence="1">
    <location>
        <begin position="46"/>
        <end position="64"/>
    </location>
</feature>
<feature type="transmembrane region" description="Helical" evidence="1">
    <location>
        <begin position="12"/>
        <end position="34"/>
    </location>
</feature>
<keyword evidence="3" id="KW-1185">Reference proteome</keyword>
<feature type="transmembrane region" description="Helical" evidence="1">
    <location>
        <begin position="202"/>
        <end position="221"/>
    </location>
</feature>
<proteinExistence type="predicted"/>
<comment type="caution">
    <text evidence="2">The sequence shown here is derived from an EMBL/GenBank/DDBJ whole genome shotgun (WGS) entry which is preliminary data.</text>
</comment>
<organism evidence="2 3">
    <name type="scientific">Novosphingobium endophyticum</name>
    <dbReference type="NCBI Taxonomy" id="1955250"/>
    <lineage>
        <taxon>Bacteria</taxon>
        <taxon>Pseudomonadati</taxon>
        <taxon>Pseudomonadota</taxon>
        <taxon>Alphaproteobacteria</taxon>
        <taxon>Sphingomonadales</taxon>
        <taxon>Sphingomonadaceae</taxon>
        <taxon>Novosphingobium</taxon>
    </lineage>
</organism>
<accession>A0A916X6H3</accession>
<reference evidence="2" key="1">
    <citation type="journal article" date="2014" name="Int. J. Syst. Evol. Microbiol.">
        <title>Complete genome sequence of Corynebacterium casei LMG S-19264T (=DSM 44701T), isolated from a smear-ripened cheese.</title>
        <authorList>
            <consortium name="US DOE Joint Genome Institute (JGI-PGF)"/>
            <person name="Walter F."/>
            <person name="Albersmeier A."/>
            <person name="Kalinowski J."/>
            <person name="Ruckert C."/>
        </authorList>
    </citation>
    <scope>NUCLEOTIDE SEQUENCE</scope>
    <source>
        <strain evidence="2">CGMCC 1.15095</strain>
    </source>
</reference>
<reference evidence="2" key="2">
    <citation type="submission" date="2020-09" db="EMBL/GenBank/DDBJ databases">
        <authorList>
            <person name="Sun Q."/>
            <person name="Zhou Y."/>
        </authorList>
    </citation>
    <scope>NUCLEOTIDE SEQUENCE</scope>
    <source>
        <strain evidence="2">CGMCC 1.15095</strain>
    </source>
</reference>
<evidence type="ECO:0000313" key="3">
    <source>
        <dbReference type="Proteomes" id="UP000608154"/>
    </source>
</evidence>
<evidence type="ECO:0000256" key="1">
    <source>
        <dbReference type="SAM" id="Phobius"/>
    </source>
</evidence>
<dbReference type="Proteomes" id="UP000608154">
    <property type="component" value="Unassembled WGS sequence"/>
</dbReference>
<dbReference type="EMBL" id="BMHK01000017">
    <property type="protein sequence ID" value="GGC05977.1"/>
    <property type="molecule type" value="Genomic_DNA"/>
</dbReference>
<gene>
    <name evidence="2" type="ORF">GCM10011494_25740</name>
</gene>
<name>A0A916X6H3_9SPHN</name>
<keyword evidence="1" id="KW-0472">Membrane</keyword>
<evidence type="ECO:0000313" key="2">
    <source>
        <dbReference type="EMBL" id="GGC05977.1"/>
    </source>
</evidence>
<sequence length="237" mass="25474">MASIAGARAGALSFWQKIALGIAIFILLGFFQWAARGFVDIPAVPIWIHVHALVMVAWLALFVIQPTLVKRNALAQHRRLGRIGLVLAAAVVALGSFSSIMAIRTAHVPPFFTPAYFLALTHIGLAAFAGMVAAAIVHRRDTQAHRRFMVGANVLLMEPAYGRLLPMPLLGPWGETVGMLIQLGTLVLVARHDRATFGHVHRVTIIAMAVVAGYHALFELLGRAPFTVSLAARIAGG</sequence>